<protein>
    <submittedName>
        <fullName evidence="5">Dolichol kinase</fullName>
    </submittedName>
</protein>
<dbReference type="PANTHER" id="PTHR12174:SF35">
    <property type="entry name" value="INTRAMEMBRANE PROTEASE (IMPAS) FAMILY"/>
    <property type="match status" value="1"/>
</dbReference>
<proteinExistence type="predicted"/>
<dbReference type="WBParaSite" id="EVEC_0001288801-mRNA-1">
    <property type="protein sequence ID" value="EVEC_0001288801-mRNA-1"/>
    <property type="gene ID" value="EVEC_0001288801"/>
</dbReference>
<keyword evidence="2" id="KW-1133">Transmembrane helix</keyword>
<evidence type="ECO:0000256" key="1">
    <source>
        <dbReference type="SAM" id="MobiDB-lite"/>
    </source>
</evidence>
<accession>A0A0N4VPF9</accession>
<feature type="compositionally biased region" description="Low complexity" evidence="1">
    <location>
        <begin position="176"/>
        <end position="185"/>
    </location>
</feature>
<reference evidence="3 4" key="2">
    <citation type="submission" date="2018-10" db="EMBL/GenBank/DDBJ databases">
        <authorList>
            <consortium name="Pathogen Informatics"/>
        </authorList>
    </citation>
    <scope>NUCLEOTIDE SEQUENCE [LARGE SCALE GENOMIC DNA]</scope>
</reference>
<dbReference type="OrthoDB" id="29661at2759"/>
<evidence type="ECO:0000313" key="4">
    <source>
        <dbReference type="Proteomes" id="UP000274131"/>
    </source>
</evidence>
<feature type="compositionally biased region" description="Basic and acidic residues" evidence="1">
    <location>
        <begin position="186"/>
        <end position="196"/>
    </location>
</feature>
<evidence type="ECO:0000313" key="5">
    <source>
        <dbReference type="WBParaSite" id="EVEC_0001288801-mRNA-1"/>
    </source>
</evidence>
<feature type="transmembrane region" description="Helical" evidence="2">
    <location>
        <begin position="46"/>
        <end position="64"/>
    </location>
</feature>
<feature type="transmembrane region" description="Helical" evidence="2">
    <location>
        <begin position="461"/>
        <end position="479"/>
    </location>
</feature>
<dbReference type="STRING" id="51028.A0A0N4VPF9"/>
<feature type="transmembrane region" description="Helical" evidence="2">
    <location>
        <begin position="271"/>
        <end position="292"/>
    </location>
</feature>
<dbReference type="GO" id="GO:0033619">
    <property type="term" value="P:membrane protein proteolysis"/>
    <property type="evidence" value="ECO:0007669"/>
    <property type="project" value="TreeGrafter"/>
</dbReference>
<feature type="transmembrane region" description="Helical" evidence="2">
    <location>
        <begin position="237"/>
        <end position="259"/>
    </location>
</feature>
<dbReference type="AlphaFoldDB" id="A0A0N4VPF9"/>
<dbReference type="GO" id="GO:0098554">
    <property type="term" value="C:cytoplasmic side of endoplasmic reticulum membrane"/>
    <property type="evidence" value="ECO:0007669"/>
    <property type="project" value="TreeGrafter"/>
</dbReference>
<dbReference type="GO" id="GO:0098553">
    <property type="term" value="C:lumenal side of endoplasmic reticulum membrane"/>
    <property type="evidence" value="ECO:0007669"/>
    <property type="project" value="TreeGrafter"/>
</dbReference>
<dbReference type="GO" id="GO:0006465">
    <property type="term" value="P:signal peptide processing"/>
    <property type="evidence" value="ECO:0007669"/>
    <property type="project" value="TreeGrafter"/>
</dbReference>
<evidence type="ECO:0000313" key="3">
    <source>
        <dbReference type="EMBL" id="VDD97304.1"/>
    </source>
</evidence>
<name>A0A0N4VPF9_ENTVE</name>
<gene>
    <name evidence="3" type="ORF">EVEC_LOCUS12055</name>
</gene>
<feature type="transmembrane region" description="Helical" evidence="2">
    <location>
        <begin position="485"/>
        <end position="504"/>
    </location>
</feature>
<feature type="transmembrane region" description="Helical" evidence="2">
    <location>
        <begin position="320"/>
        <end position="339"/>
    </location>
</feature>
<dbReference type="Proteomes" id="UP000274131">
    <property type="component" value="Unassembled WGS sequence"/>
</dbReference>
<dbReference type="EMBL" id="UXUI01013348">
    <property type="protein sequence ID" value="VDD97304.1"/>
    <property type="molecule type" value="Genomic_DNA"/>
</dbReference>
<dbReference type="PANTHER" id="PTHR12174">
    <property type="entry name" value="SIGNAL PEPTIDE PEPTIDASE"/>
    <property type="match status" value="1"/>
</dbReference>
<keyword evidence="2" id="KW-0812">Transmembrane</keyword>
<sequence>MEYSRFLSICCILVIASLTIYAGCLRSYAIYFFERDSRRVVFLEPWGAAAVPVALSFMLIVSYLTSKRSLATSEEIAAKKLFKSSQASIKSAGSRKYSRTSDLESIPESPTENKRDGELCDWSLDLSGHALADSIAGTFHNCEDGEEKSNVEKNADVIFLVGQKRIDEAEDEWSPSRKSSQISNSSRREQSVQRKQSEIYKQIGKIDLVPMSLKKLSFHVAKPSHIRRFRKDSMFDIFVQILGIHFPLWLSVIAVYITLVEILSMKFYAMFYYYHPALKLFAMSLAVSIGLFHEWKPTCFVNNVLGVAAAYVIIARVQVVSYVAGIIFLSGMVVFDLFWMYGIDLLLDLDLRAESKSKKFLSWILIGYGAISCARARYRLIERGFACNFLICNTSPVESFNLKRATVSKQTNTPIMLVIPWGNEGRKEMLSVVDIIVPGVFLNIVLKFADMYDSRAFYPSFYAVLFGLTVTFAIALHRAKSTPAMVLPALFSVFTSLVSVHRAIDLWRFEIKH</sequence>
<dbReference type="InterPro" id="IPR007369">
    <property type="entry name" value="Peptidase_A22B_SPP"/>
</dbReference>
<keyword evidence="2" id="KW-0472">Membrane</keyword>
<dbReference type="Pfam" id="PF04258">
    <property type="entry name" value="Peptidase_A22B"/>
    <property type="match status" value="1"/>
</dbReference>
<feature type="transmembrane region" description="Helical" evidence="2">
    <location>
        <begin position="360"/>
        <end position="378"/>
    </location>
</feature>
<keyword evidence="4" id="KW-1185">Reference proteome</keyword>
<dbReference type="GO" id="GO:0042500">
    <property type="term" value="F:aspartic endopeptidase activity, intramembrane cleaving"/>
    <property type="evidence" value="ECO:0007669"/>
    <property type="project" value="InterPro"/>
</dbReference>
<reference evidence="5" key="1">
    <citation type="submission" date="2017-02" db="UniProtKB">
        <authorList>
            <consortium name="WormBaseParasite"/>
        </authorList>
    </citation>
    <scope>IDENTIFICATION</scope>
</reference>
<evidence type="ECO:0000256" key="2">
    <source>
        <dbReference type="SAM" id="Phobius"/>
    </source>
</evidence>
<feature type="region of interest" description="Disordered" evidence="1">
    <location>
        <begin position="170"/>
        <end position="196"/>
    </location>
</feature>
<organism evidence="5">
    <name type="scientific">Enterobius vermicularis</name>
    <name type="common">Human pinworm</name>
    <dbReference type="NCBI Taxonomy" id="51028"/>
    <lineage>
        <taxon>Eukaryota</taxon>
        <taxon>Metazoa</taxon>
        <taxon>Ecdysozoa</taxon>
        <taxon>Nematoda</taxon>
        <taxon>Chromadorea</taxon>
        <taxon>Rhabditida</taxon>
        <taxon>Spirurina</taxon>
        <taxon>Oxyuridomorpha</taxon>
        <taxon>Oxyuroidea</taxon>
        <taxon>Oxyuridae</taxon>
        <taxon>Enterobius</taxon>
    </lineage>
</organism>